<proteinExistence type="predicted"/>
<comment type="caution">
    <text evidence="1">The sequence shown here is derived from an EMBL/GenBank/DDBJ whole genome shotgun (WGS) entry which is preliminary data.</text>
</comment>
<accession>A0ABR2SWH6</accession>
<gene>
    <name evidence="1" type="ORF">V6N11_026716</name>
</gene>
<dbReference type="EMBL" id="JBBPBN010000011">
    <property type="protein sequence ID" value="KAK9029606.1"/>
    <property type="molecule type" value="Genomic_DNA"/>
</dbReference>
<dbReference type="Proteomes" id="UP001396334">
    <property type="component" value="Unassembled WGS sequence"/>
</dbReference>
<name>A0ABR2SWH6_9ROSI</name>
<dbReference type="PANTHER" id="PTHR33384:SF52">
    <property type="entry name" value="DUF3741 DOMAIN-CONTAINING PROTEIN"/>
    <property type="match status" value="1"/>
</dbReference>
<evidence type="ECO:0000313" key="2">
    <source>
        <dbReference type="Proteomes" id="UP001396334"/>
    </source>
</evidence>
<evidence type="ECO:0000313" key="1">
    <source>
        <dbReference type="EMBL" id="KAK9029606.1"/>
    </source>
</evidence>
<reference evidence="1 2" key="1">
    <citation type="journal article" date="2024" name="G3 (Bethesda)">
        <title>Genome assembly of Hibiscus sabdariffa L. provides insights into metabolisms of medicinal natural products.</title>
        <authorList>
            <person name="Kim T."/>
        </authorList>
    </citation>
    <scope>NUCLEOTIDE SEQUENCE [LARGE SCALE GENOMIC DNA]</scope>
    <source>
        <strain evidence="1">TK-2024</strain>
        <tissue evidence="1">Old leaves</tissue>
    </source>
</reference>
<organism evidence="1 2">
    <name type="scientific">Hibiscus sabdariffa</name>
    <name type="common">roselle</name>
    <dbReference type="NCBI Taxonomy" id="183260"/>
    <lineage>
        <taxon>Eukaryota</taxon>
        <taxon>Viridiplantae</taxon>
        <taxon>Streptophyta</taxon>
        <taxon>Embryophyta</taxon>
        <taxon>Tracheophyta</taxon>
        <taxon>Spermatophyta</taxon>
        <taxon>Magnoliopsida</taxon>
        <taxon>eudicotyledons</taxon>
        <taxon>Gunneridae</taxon>
        <taxon>Pentapetalae</taxon>
        <taxon>rosids</taxon>
        <taxon>malvids</taxon>
        <taxon>Malvales</taxon>
        <taxon>Malvaceae</taxon>
        <taxon>Malvoideae</taxon>
        <taxon>Hibiscus</taxon>
    </lineage>
</organism>
<sequence length="149" mass="16088">MRGLISITNHQKGGAIVCPEPRRVGLLAYCCRTKPLALHTSHCAEVSGSEILDIILNREDLETDHEQYVVSPPSRAANPLVRDAWFGDERLALALSTLQTLSPSLLVSSLARKAGCVGMKFGLKPAAVRVEGFDCHSRDDHNSGIPAMA</sequence>
<protein>
    <submittedName>
        <fullName evidence="1">Uncharacterized protein</fullName>
    </submittedName>
</protein>
<keyword evidence="2" id="KW-1185">Reference proteome</keyword>
<dbReference type="PANTHER" id="PTHR33384">
    <property type="entry name" value="EXPRESSED PROTEIN"/>
    <property type="match status" value="1"/>
</dbReference>